<feature type="compositionally biased region" description="Pro residues" evidence="1">
    <location>
        <begin position="1"/>
        <end position="11"/>
    </location>
</feature>
<evidence type="ECO:0000313" key="2">
    <source>
        <dbReference type="EMBL" id="KAJ0210897.1"/>
    </source>
</evidence>
<reference evidence="2 3" key="1">
    <citation type="journal article" date="2017" name="Nat. Commun.">
        <title>Genome assembly with in vitro proximity ligation data and whole-genome triplication in lettuce.</title>
        <authorList>
            <person name="Reyes-Chin-Wo S."/>
            <person name="Wang Z."/>
            <person name="Yang X."/>
            <person name="Kozik A."/>
            <person name="Arikit S."/>
            <person name="Song C."/>
            <person name="Xia L."/>
            <person name="Froenicke L."/>
            <person name="Lavelle D.O."/>
            <person name="Truco M.J."/>
            <person name="Xia R."/>
            <person name="Zhu S."/>
            <person name="Xu C."/>
            <person name="Xu H."/>
            <person name="Xu X."/>
            <person name="Cox K."/>
            <person name="Korf I."/>
            <person name="Meyers B.C."/>
            <person name="Michelmore R.W."/>
        </authorList>
    </citation>
    <scope>NUCLEOTIDE SEQUENCE [LARGE SCALE GENOMIC DNA]</scope>
    <source>
        <strain evidence="3">cv. Salinas</strain>
        <tissue evidence="2">Seedlings</tissue>
    </source>
</reference>
<comment type="caution">
    <text evidence="2">The sequence shown here is derived from an EMBL/GenBank/DDBJ whole genome shotgun (WGS) entry which is preliminary data.</text>
</comment>
<dbReference type="EMBL" id="NBSK02000004">
    <property type="protein sequence ID" value="KAJ0210897.1"/>
    <property type="molecule type" value="Genomic_DNA"/>
</dbReference>
<name>A0A9R1VTV3_LACSA</name>
<feature type="compositionally biased region" description="Low complexity" evidence="1">
    <location>
        <begin position="78"/>
        <end position="92"/>
    </location>
</feature>
<evidence type="ECO:0000313" key="3">
    <source>
        <dbReference type="Proteomes" id="UP000235145"/>
    </source>
</evidence>
<proteinExistence type="predicted"/>
<gene>
    <name evidence="2" type="ORF">LSAT_V11C400192370</name>
</gene>
<keyword evidence="3" id="KW-1185">Reference proteome</keyword>
<dbReference type="AlphaFoldDB" id="A0A9R1VTV3"/>
<sequence length="271" mass="29354">MASPDLPPPPANNKDDDKVPGRGSKPGNFPVTGSKCETGNGETARSAPPASGNNPEATNKRKRDTSDGIHDNKEKISTEVTRVVDTTDTVETAGVKEVEMKDAEAIDEPSDQGIKEVEMQDAEVMYNTTTHVEENGKAEGVADVHEESKLNPDVNDFSGKQDQGTKETEQPANESKSNEKESPHTDMSNGSGQQVLGEVATLLKQVQESDSKAKLEVEVKVKKMDHGVTKENGETEKANSAAQCPLEIVYFLPATILCEPRDNFCSTWRDI</sequence>
<feature type="compositionally biased region" description="Basic and acidic residues" evidence="1">
    <location>
        <begin position="94"/>
        <end position="104"/>
    </location>
</feature>
<feature type="region of interest" description="Disordered" evidence="1">
    <location>
        <begin position="1"/>
        <end position="199"/>
    </location>
</feature>
<feature type="compositionally biased region" description="Polar residues" evidence="1">
    <location>
        <begin position="185"/>
        <end position="194"/>
    </location>
</feature>
<evidence type="ECO:0000256" key="1">
    <source>
        <dbReference type="SAM" id="MobiDB-lite"/>
    </source>
</evidence>
<protein>
    <submittedName>
        <fullName evidence="2">Uncharacterized protein</fullName>
    </submittedName>
</protein>
<feature type="compositionally biased region" description="Basic and acidic residues" evidence="1">
    <location>
        <begin position="131"/>
        <end position="150"/>
    </location>
</feature>
<organism evidence="2 3">
    <name type="scientific">Lactuca sativa</name>
    <name type="common">Garden lettuce</name>
    <dbReference type="NCBI Taxonomy" id="4236"/>
    <lineage>
        <taxon>Eukaryota</taxon>
        <taxon>Viridiplantae</taxon>
        <taxon>Streptophyta</taxon>
        <taxon>Embryophyta</taxon>
        <taxon>Tracheophyta</taxon>
        <taxon>Spermatophyta</taxon>
        <taxon>Magnoliopsida</taxon>
        <taxon>eudicotyledons</taxon>
        <taxon>Gunneridae</taxon>
        <taxon>Pentapetalae</taxon>
        <taxon>asterids</taxon>
        <taxon>campanulids</taxon>
        <taxon>Asterales</taxon>
        <taxon>Asteraceae</taxon>
        <taxon>Cichorioideae</taxon>
        <taxon>Cichorieae</taxon>
        <taxon>Lactucinae</taxon>
        <taxon>Lactuca</taxon>
    </lineage>
</organism>
<accession>A0A9R1VTV3</accession>
<dbReference type="Proteomes" id="UP000235145">
    <property type="component" value="Unassembled WGS sequence"/>
</dbReference>
<feature type="compositionally biased region" description="Basic and acidic residues" evidence="1">
    <location>
        <begin position="64"/>
        <end position="77"/>
    </location>
</feature>